<keyword evidence="4" id="KW-1185">Reference proteome</keyword>
<dbReference type="SMART" id="SM00554">
    <property type="entry name" value="FAS1"/>
    <property type="match status" value="3"/>
</dbReference>
<dbReference type="InterPro" id="IPR000782">
    <property type="entry name" value="FAS1_domain"/>
</dbReference>
<evidence type="ECO:0000256" key="1">
    <source>
        <dbReference type="SAM" id="Phobius"/>
    </source>
</evidence>
<dbReference type="InterPro" id="IPR050904">
    <property type="entry name" value="Adhesion/Biosynth-related"/>
</dbReference>
<dbReference type="InterPro" id="IPR036378">
    <property type="entry name" value="FAS1_dom_sf"/>
</dbReference>
<evidence type="ECO:0000259" key="2">
    <source>
        <dbReference type="PROSITE" id="PS50213"/>
    </source>
</evidence>
<dbReference type="PANTHER" id="PTHR10900">
    <property type="entry name" value="PERIOSTIN-RELATED"/>
    <property type="match status" value="1"/>
</dbReference>
<evidence type="ECO:0000313" key="4">
    <source>
        <dbReference type="Proteomes" id="UP000193560"/>
    </source>
</evidence>
<accession>A0A1X2I4P5</accession>
<name>A0A1X2I4P5_9FUNG</name>
<keyword evidence="1" id="KW-0812">Transmembrane</keyword>
<dbReference type="EMBL" id="MCGE01000028">
    <property type="protein sequence ID" value="ORZ09177.1"/>
    <property type="molecule type" value="Genomic_DNA"/>
</dbReference>
<dbReference type="STRING" id="90262.A0A1X2I4P5"/>
<keyword evidence="1" id="KW-1133">Transmembrane helix</keyword>
<dbReference type="Proteomes" id="UP000193560">
    <property type="component" value="Unassembled WGS sequence"/>
</dbReference>
<dbReference type="PROSITE" id="PS50213">
    <property type="entry name" value="FAS1"/>
    <property type="match status" value="3"/>
</dbReference>
<evidence type="ECO:0000313" key="3">
    <source>
        <dbReference type="EMBL" id="ORZ09177.1"/>
    </source>
</evidence>
<dbReference type="OrthoDB" id="14252at2759"/>
<feature type="transmembrane region" description="Helical" evidence="1">
    <location>
        <begin position="526"/>
        <end position="551"/>
    </location>
</feature>
<gene>
    <name evidence="3" type="ORF">BCR42DRAFT_441716</name>
</gene>
<dbReference type="AlphaFoldDB" id="A0A1X2I4P5"/>
<comment type="caution">
    <text evidence="3">The sequence shown here is derived from an EMBL/GenBank/DDBJ whole genome shotgun (WGS) entry which is preliminary data.</text>
</comment>
<dbReference type="Pfam" id="PF02469">
    <property type="entry name" value="Fasciclin"/>
    <property type="match status" value="3"/>
</dbReference>
<keyword evidence="1" id="KW-0472">Membrane</keyword>
<organism evidence="3 4">
    <name type="scientific">Absidia repens</name>
    <dbReference type="NCBI Taxonomy" id="90262"/>
    <lineage>
        <taxon>Eukaryota</taxon>
        <taxon>Fungi</taxon>
        <taxon>Fungi incertae sedis</taxon>
        <taxon>Mucoromycota</taxon>
        <taxon>Mucoromycotina</taxon>
        <taxon>Mucoromycetes</taxon>
        <taxon>Mucorales</taxon>
        <taxon>Cunninghamellaceae</taxon>
        <taxon>Absidia</taxon>
    </lineage>
</organism>
<reference evidence="3 4" key="1">
    <citation type="submission" date="2016-07" db="EMBL/GenBank/DDBJ databases">
        <title>Pervasive Adenine N6-methylation of Active Genes in Fungi.</title>
        <authorList>
            <consortium name="DOE Joint Genome Institute"/>
            <person name="Mondo S.J."/>
            <person name="Dannebaum R.O."/>
            <person name="Kuo R.C."/>
            <person name="Labutti K."/>
            <person name="Haridas S."/>
            <person name="Kuo A."/>
            <person name="Salamov A."/>
            <person name="Ahrendt S.R."/>
            <person name="Lipzen A."/>
            <person name="Sullivan W."/>
            <person name="Andreopoulos W.B."/>
            <person name="Clum A."/>
            <person name="Lindquist E."/>
            <person name="Daum C."/>
            <person name="Ramamoorthy G.K."/>
            <person name="Gryganskyi A."/>
            <person name="Culley D."/>
            <person name="Magnuson J.K."/>
            <person name="James T.Y."/>
            <person name="O'Malley M.A."/>
            <person name="Stajich J.E."/>
            <person name="Spatafora J.W."/>
            <person name="Visel A."/>
            <person name="Grigoriev I.V."/>
        </authorList>
    </citation>
    <scope>NUCLEOTIDE SEQUENCE [LARGE SCALE GENOMIC DNA]</scope>
    <source>
        <strain evidence="3 4">NRRL 1336</strain>
    </source>
</reference>
<sequence>MNFDDKSKDDETTTLRHILSTMNATKLVELFDTYDLGSYLDKTQHQQITILAPPNDGLDETLIPPTEIRDWLKYHILDRRYSPQDLADGALLVTKAGGDLLGAHNKQRIRVHVTVQDKATNSIYDTEKQSIQFGGSAVTGAPVYTNSSYVYPVSQSVSLPRDVLDQLPTNLDLSTFVAVLYQSESDVVFRRAKGMTLFAPTNEAFERLGMLTKYLLQPSNKKKLAQVLQFHAIQGVYYSNEMAYGEYSVPTFSHAYDGGCGSDASAGEDIYLNKTDAGIFMRGFGAADGNDRSVIGQVVTSEEQILTRNGALLKVDRVQLPALLKVTNHDLLTSSGTTNSFLDLLEKAHLVDLLDTGSTSQRNPSSSSSTKVYVVLAPSDRAFNKMNFTRLLQDQDLLMRVAKLHILPVAMPQMSLIGDSDHHHHQSGQKKRTNHNIHAISGDEHQEITTQGTEFETLFENEKVVVTLVDDDSHEGGAMYTVHVKGSLQDKAQVIGMGRVTNGGGVIEIDRVLLPSNQNDLFALSWWYFLLIVVSVLAISALIVVSGYYGWLWWKRRQEGYLTLDDQGEQRVDDDEQQETSRRYT</sequence>
<dbReference type="Gene3D" id="2.30.180.10">
    <property type="entry name" value="FAS1 domain"/>
    <property type="match status" value="3"/>
</dbReference>
<dbReference type="PANTHER" id="PTHR10900:SF77">
    <property type="entry name" value="FI19380P1"/>
    <property type="match status" value="1"/>
</dbReference>
<feature type="domain" description="FAS1" evidence="2">
    <location>
        <begin position="160"/>
        <end position="319"/>
    </location>
</feature>
<feature type="domain" description="FAS1" evidence="2">
    <location>
        <begin position="325"/>
        <end position="513"/>
    </location>
</feature>
<protein>
    <recommendedName>
        <fullName evidence="2">FAS1 domain-containing protein</fullName>
    </recommendedName>
</protein>
<feature type="domain" description="FAS1" evidence="2">
    <location>
        <begin position="11"/>
        <end position="157"/>
    </location>
</feature>
<proteinExistence type="predicted"/>
<dbReference type="SUPFAM" id="SSF82153">
    <property type="entry name" value="FAS1 domain"/>
    <property type="match status" value="3"/>
</dbReference>